<dbReference type="EMBL" id="GAMC01001254">
    <property type="protein sequence ID" value="JAC05302.1"/>
    <property type="molecule type" value="mRNA"/>
</dbReference>
<protein>
    <submittedName>
        <fullName evidence="2">(Mediterranean fruit fly) hypothetical protein</fullName>
    </submittedName>
</protein>
<dbReference type="Proteomes" id="UP000606786">
    <property type="component" value="Unassembled WGS sequence"/>
</dbReference>
<reference evidence="3" key="1">
    <citation type="submission" date="2013-07" db="EMBL/GenBank/DDBJ databases">
        <authorList>
            <person name="Geib S."/>
        </authorList>
    </citation>
    <scope>NUCLEOTIDE SEQUENCE</scope>
</reference>
<feature type="signal peptide" evidence="1">
    <location>
        <begin position="1"/>
        <end position="29"/>
    </location>
</feature>
<evidence type="ECO:0000313" key="4">
    <source>
        <dbReference type="Proteomes" id="UP000606786"/>
    </source>
</evidence>
<feature type="chain" id="PRO_5036288254" evidence="1">
    <location>
        <begin position="30"/>
        <end position="187"/>
    </location>
</feature>
<accession>W8CAJ4</accession>
<sequence>MQRFRRQHLNSLSALVGLICMDLIGTVSAYSQVSTDTYSETIAGDVVVYLNSTFWRCDRVSCPAGTEQCLVTKTNSPSIRGQLIRQNICLSAENRKLIDETFTEKIKPNTKIDFKLIVTSSGSSILQGHSNSVYSSETISTNAAANAEIINKNIARALKEAGEAVRKSIQEAQKEIVEAFGNVGFWR</sequence>
<keyword evidence="1" id="KW-0732">Signal</keyword>
<evidence type="ECO:0000313" key="3">
    <source>
        <dbReference type="EMBL" id="JAC05302.1"/>
    </source>
</evidence>
<dbReference type="AlphaFoldDB" id="W8CAJ4"/>
<keyword evidence="4" id="KW-1185">Reference proteome</keyword>
<evidence type="ECO:0000313" key="2">
    <source>
        <dbReference type="EMBL" id="CAD7005172.1"/>
    </source>
</evidence>
<reference evidence="2" key="3">
    <citation type="submission" date="2020-11" db="EMBL/GenBank/DDBJ databases">
        <authorList>
            <person name="Whitehead M."/>
        </authorList>
    </citation>
    <scope>NUCLEOTIDE SEQUENCE</scope>
    <source>
        <strain evidence="2">EGII</strain>
    </source>
</reference>
<organism evidence="3">
    <name type="scientific">Ceratitis capitata</name>
    <name type="common">Mediterranean fruit fly</name>
    <name type="synonym">Tephritis capitata</name>
    <dbReference type="NCBI Taxonomy" id="7213"/>
    <lineage>
        <taxon>Eukaryota</taxon>
        <taxon>Metazoa</taxon>
        <taxon>Ecdysozoa</taxon>
        <taxon>Arthropoda</taxon>
        <taxon>Hexapoda</taxon>
        <taxon>Insecta</taxon>
        <taxon>Pterygota</taxon>
        <taxon>Neoptera</taxon>
        <taxon>Endopterygota</taxon>
        <taxon>Diptera</taxon>
        <taxon>Brachycera</taxon>
        <taxon>Muscomorpha</taxon>
        <taxon>Tephritoidea</taxon>
        <taxon>Tephritidae</taxon>
        <taxon>Ceratitis</taxon>
        <taxon>Ceratitis</taxon>
    </lineage>
</organism>
<gene>
    <name evidence="2" type="ORF">CCAP1982_LOCUS13532</name>
</gene>
<evidence type="ECO:0000256" key="1">
    <source>
        <dbReference type="SAM" id="SignalP"/>
    </source>
</evidence>
<reference evidence="3" key="2">
    <citation type="journal article" date="2014" name="BMC Genomics">
        <title>A genomic perspective to assessing quality of mass-reared SIT flies used in Mediterranean fruit fly (Ceratitis capitata) eradication in California.</title>
        <authorList>
            <person name="Calla B."/>
            <person name="Hall B."/>
            <person name="Hou S."/>
            <person name="Geib S.M."/>
        </authorList>
    </citation>
    <scope>NUCLEOTIDE SEQUENCE</scope>
</reference>
<dbReference type="EMBL" id="CAJHJT010000034">
    <property type="protein sequence ID" value="CAD7005172.1"/>
    <property type="molecule type" value="Genomic_DNA"/>
</dbReference>
<dbReference type="OrthoDB" id="8069529at2759"/>
<proteinExistence type="evidence at transcript level"/>
<name>W8CAJ4_CERCA</name>